<feature type="transmembrane region" description="Helical" evidence="5">
    <location>
        <begin position="109"/>
        <end position="132"/>
    </location>
</feature>
<gene>
    <name evidence="8" type="ORF">FisN_5Hu525</name>
</gene>
<dbReference type="EMBL" id="BDSP01000111">
    <property type="protein sequence ID" value="GAX17139.1"/>
    <property type="molecule type" value="Genomic_DNA"/>
</dbReference>
<dbReference type="PANTHER" id="PTHR22950:SF652">
    <property type="entry name" value="TRANSMEMBRANE AMINO ACID TRANSPORTER FAMILY PROTEIN"/>
    <property type="match status" value="1"/>
</dbReference>
<feature type="transmembrane region" description="Helical" evidence="5">
    <location>
        <begin position="214"/>
        <end position="234"/>
    </location>
</feature>
<feature type="transmembrane region" description="Helical" evidence="5">
    <location>
        <begin position="305"/>
        <end position="326"/>
    </location>
</feature>
<keyword evidence="4 5" id="KW-0472">Membrane</keyword>
<dbReference type="InterPro" id="IPR013057">
    <property type="entry name" value="AA_transpt_TM"/>
</dbReference>
<comment type="caution">
    <text evidence="8">The sequence shown here is derived from an EMBL/GenBank/DDBJ whole genome shotgun (WGS) entry which is preliminary data.</text>
</comment>
<comment type="subcellular location">
    <subcellularLocation>
        <location evidence="1">Membrane</location>
        <topology evidence="1">Multi-pass membrane protein</topology>
    </subcellularLocation>
</comment>
<dbReference type="AlphaFoldDB" id="A0A1Z5JT69"/>
<keyword evidence="2 5" id="KW-0812">Transmembrane</keyword>
<feature type="transmembrane region" description="Helical" evidence="5">
    <location>
        <begin position="413"/>
        <end position="438"/>
    </location>
</feature>
<feature type="signal peptide" evidence="6">
    <location>
        <begin position="1"/>
        <end position="19"/>
    </location>
</feature>
<dbReference type="Pfam" id="PF01490">
    <property type="entry name" value="Aa_trans"/>
    <property type="match status" value="1"/>
</dbReference>
<evidence type="ECO:0000256" key="6">
    <source>
        <dbReference type="SAM" id="SignalP"/>
    </source>
</evidence>
<dbReference type="GO" id="GO:0016020">
    <property type="term" value="C:membrane"/>
    <property type="evidence" value="ECO:0007669"/>
    <property type="project" value="UniProtKB-SubCell"/>
</dbReference>
<feature type="transmembrane region" description="Helical" evidence="5">
    <location>
        <begin position="387"/>
        <end position="407"/>
    </location>
</feature>
<feature type="transmembrane region" description="Helical" evidence="5">
    <location>
        <begin position="187"/>
        <end position="205"/>
    </location>
</feature>
<evidence type="ECO:0000313" key="8">
    <source>
        <dbReference type="EMBL" id="GAX17139.1"/>
    </source>
</evidence>
<name>A0A1Z5JT69_FISSO</name>
<evidence type="ECO:0000313" key="9">
    <source>
        <dbReference type="Proteomes" id="UP000198406"/>
    </source>
</evidence>
<feature type="transmembrane region" description="Helical" evidence="5">
    <location>
        <begin position="153"/>
        <end position="175"/>
    </location>
</feature>
<feature type="transmembrane region" description="Helical" evidence="5">
    <location>
        <begin position="265"/>
        <end position="284"/>
    </location>
</feature>
<dbReference type="Proteomes" id="UP000198406">
    <property type="component" value="Unassembled WGS sequence"/>
</dbReference>
<dbReference type="GO" id="GO:0015179">
    <property type="term" value="F:L-amino acid transmembrane transporter activity"/>
    <property type="evidence" value="ECO:0007669"/>
    <property type="project" value="TreeGrafter"/>
</dbReference>
<sequence length="474" mass="49651">MKLLFLSTTLSLIFATSDASSFPSAPHALLVRGGAQPNKAKKGFVRPPAPFRPPAKATKPVEKVVAGKGTATIPQEVFNLVKGIVGVGVLSLPAGIAVFADSPAGLGPALFLIAAMGILSAVGFATIGRVCAYTGATSYRQAWSLSVGPRTSWIPSWSATLKTSMACLAYSMVLADTFCSLLGSTQRTTVLLGLTVAILLPLCWLKDLASLSPFSLLGVCGMAYTGLAMTIRYLDGSYSNPGSSLLAAVSDNLKPKFGSSDWTSIFQPNSLILVCMLSTAYMAHFNAPKFYNELKNNTLARYHQVVGTSFGISILLMGAITAVGFLTFGSACSGLVLNNYASKDVLIQASRVAVAVALVFSFPLAFQGFRDGALDLLQVPVEKRSNPLLNTVTIVLLGAITAAAATLKDVSFVLAFGGATLGNALTYVYPAIMYASVVRKQNRKGETANVLFNNMSAILGLIMGAIGAKMALDK</sequence>
<feature type="domain" description="Amino acid transporter transmembrane" evidence="7">
    <location>
        <begin position="70"/>
        <end position="464"/>
    </location>
</feature>
<evidence type="ECO:0000259" key="7">
    <source>
        <dbReference type="Pfam" id="PF01490"/>
    </source>
</evidence>
<accession>A0A1Z5JT69</accession>
<keyword evidence="3 5" id="KW-1133">Transmembrane helix</keyword>
<dbReference type="InParanoid" id="A0A1Z5JT69"/>
<dbReference type="OrthoDB" id="28208at2759"/>
<feature type="transmembrane region" description="Helical" evidence="5">
    <location>
        <begin position="450"/>
        <end position="472"/>
    </location>
</feature>
<evidence type="ECO:0000256" key="1">
    <source>
        <dbReference type="ARBA" id="ARBA00004141"/>
    </source>
</evidence>
<keyword evidence="6" id="KW-0732">Signal</keyword>
<evidence type="ECO:0000256" key="5">
    <source>
        <dbReference type="SAM" id="Phobius"/>
    </source>
</evidence>
<feature type="chain" id="PRO_5013392006" description="Amino acid transporter transmembrane domain-containing protein" evidence="6">
    <location>
        <begin position="20"/>
        <end position="474"/>
    </location>
</feature>
<evidence type="ECO:0000256" key="4">
    <source>
        <dbReference type="ARBA" id="ARBA00023136"/>
    </source>
</evidence>
<feature type="transmembrane region" description="Helical" evidence="5">
    <location>
        <begin position="346"/>
        <end position="366"/>
    </location>
</feature>
<evidence type="ECO:0000256" key="3">
    <source>
        <dbReference type="ARBA" id="ARBA00022989"/>
    </source>
</evidence>
<protein>
    <recommendedName>
        <fullName evidence="7">Amino acid transporter transmembrane domain-containing protein</fullName>
    </recommendedName>
</protein>
<organism evidence="8 9">
    <name type="scientific">Fistulifera solaris</name>
    <name type="common">Oleaginous diatom</name>
    <dbReference type="NCBI Taxonomy" id="1519565"/>
    <lineage>
        <taxon>Eukaryota</taxon>
        <taxon>Sar</taxon>
        <taxon>Stramenopiles</taxon>
        <taxon>Ochrophyta</taxon>
        <taxon>Bacillariophyta</taxon>
        <taxon>Bacillariophyceae</taxon>
        <taxon>Bacillariophycidae</taxon>
        <taxon>Naviculales</taxon>
        <taxon>Naviculaceae</taxon>
        <taxon>Fistulifera</taxon>
    </lineage>
</organism>
<dbReference type="PANTHER" id="PTHR22950">
    <property type="entry name" value="AMINO ACID TRANSPORTER"/>
    <property type="match status" value="1"/>
</dbReference>
<evidence type="ECO:0000256" key="2">
    <source>
        <dbReference type="ARBA" id="ARBA00022692"/>
    </source>
</evidence>
<proteinExistence type="predicted"/>
<reference evidence="8 9" key="1">
    <citation type="journal article" date="2015" name="Plant Cell">
        <title>Oil accumulation by the oleaginous diatom Fistulifera solaris as revealed by the genome and transcriptome.</title>
        <authorList>
            <person name="Tanaka T."/>
            <person name="Maeda Y."/>
            <person name="Veluchamy A."/>
            <person name="Tanaka M."/>
            <person name="Abida H."/>
            <person name="Marechal E."/>
            <person name="Bowler C."/>
            <person name="Muto M."/>
            <person name="Sunaga Y."/>
            <person name="Tanaka M."/>
            <person name="Yoshino T."/>
            <person name="Taniguchi T."/>
            <person name="Fukuda Y."/>
            <person name="Nemoto M."/>
            <person name="Matsumoto M."/>
            <person name="Wong P.S."/>
            <person name="Aburatani S."/>
            <person name="Fujibuchi W."/>
        </authorList>
    </citation>
    <scope>NUCLEOTIDE SEQUENCE [LARGE SCALE GENOMIC DNA]</scope>
    <source>
        <strain evidence="8 9">JPCC DA0580</strain>
    </source>
</reference>
<keyword evidence="9" id="KW-1185">Reference proteome</keyword>